<dbReference type="Proteomes" id="UP000027586">
    <property type="component" value="Unassembled WGS sequence"/>
</dbReference>
<evidence type="ECO:0000313" key="1">
    <source>
        <dbReference type="EMBL" id="CDH50539.1"/>
    </source>
</evidence>
<sequence length="1093" mass="124759">MNDERHLMTTRTTVDEQSLATLEAVVRIVQERFIKSQIDNLDAVPDVLSKIVSENNVDRLLQLAHDSISMTDNVMASTLQACLSTQQDQAIPNTTSFYIRSINLTCGQLKLILDMYHHRYHDPIFVHDLMKHIAYKSNDDPVALRYIGCTSKQTPYDCHLADLSANDLGVSRYANMIALLQEIFGGNVQVNVYTIPLLQLQGEQGDPSLPHIDVTEQFLIHLFGRKFLLNVQPGGHFYSYVPEQQDQRCVRFVNTMIHCKQFLAGTDVFGNHHDQGAVFSIYQGSRAQLSLSDPNLADMLPDAYLQHVTLQAAPHMSCIGGYTPMAIFGKEMAMEDAHVRRGFFQGCRAGAISQMMIQHVLGNQNLKQDTISFVNLWMLMPTVSQLDHAIAITSKVLRQIRSLTVVTMGYLPAAIARSRFYGRQSLTEELYATVIGEPAIICIDDLTEDTAAEEEELPRDKFWGVAIPHLDPASLAFGSRDPRVLRLVFLCWVRSLLLLECCLVALQTTRNNDPDGPGTLAFAKNLTVMLEQSEERSDLGARIKEARAAVCDMRGSDSLGLSERTLFRSETLRDDEVCEILPHHITRPGQVGVTSHVDRYGVAVGEPHSLEREQQYLTIMRYDDAMFHECPSYFNSPADWRQWFVDLNRGTNILSALIERIQLETGSCLGNINEEKYQYLKTECKAPFGFDGRNDTWMLCPDLVSQVRRERLSMIWQGPMQARNKAKLLDFLRQRRNKRAVEYFLSCPILVKNNGRAELRVFVNGTQYHEKDGLWVGKEYEGERILDYDPGVEPNGLVVKDLNSKPLRIIPDTWLMVHAPNTYFQTYVKTVVFKNKSLRPVVVEHCRRGEPLSYTSMILAFLEVYCSDHDLRVCVSNEPIPGIPRFATLMQHVLAQYGYPLEVEIWKELLNKGCHGLSDIKKYFKKVHDKIIPQGNIWTIPKYEPSLFEQALRGYVKRKRCMLEEEDTNGLRDKEEEAARALKKRSCGSKPDTRPFWHWWCLFHNNNNGDKVIVDFDNHSYGFWDEFQNLAMGNDDDDIKRFLDLRDSKDYQSLNSIATSYGWTVSTNDQDGTFLYTAPPCFPPEEPINESRL</sequence>
<dbReference type="VEuPathDB" id="FungiDB:LCOR_02252.1"/>
<organism evidence="1 2">
    <name type="scientific">Lichtheimia corymbifera JMRC:FSU:9682</name>
    <dbReference type="NCBI Taxonomy" id="1263082"/>
    <lineage>
        <taxon>Eukaryota</taxon>
        <taxon>Fungi</taxon>
        <taxon>Fungi incertae sedis</taxon>
        <taxon>Mucoromycota</taxon>
        <taxon>Mucoromycotina</taxon>
        <taxon>Mucoromycetes</taxon>
        <taxon>Mucorales</taxon>
        <taxon>Lichtheimiaceae</taxon>
        <taxon>Lichtheimia</taxon>
    </lineage>
</organism>
<dbReference type="AlphaFoldDB" id="A0A068RKQ0"/>
<proteinExistence type="predicted"/>
<protein>
    <submittedName>
        <fullName evidence="1">Uncharacterized protein</fullName>
    </submittedName>
</protein>
<accession>A0A068RKQ0</accession>
<dbReference type="OrthoDB" id="2232587at2759"/>
<dbReference type="EMBL" id="CBTN010000007">
    <property type="protein sequence ID" value="CDH50539.1"/>
    <property type="molecule type" value="Genomic_DNA"/>
</dbReference>
<gene>
    <name evidence="1" type="ORF">LCOR_02252.1</name>
</gene>
<comment type="caution">
    <text evidence="1">The sequence shown here is derived from an EMBL/GenBank/DDBJ whole genome shotgun (WGS) entry which is preliminary data.</text>
</comment>
<evidence type="ECO:0000313" key="2">
    <source>
        <dbReference type="Proteomes" id="UP000027586"/>
    </source>
</evidence>
<keyword evidence="2" id="KW-1185">Reference proteome</keyword>
<name>A0A068RKQ0_9FUNG</name>
<reference evidence="1" key="1">
    <citation type="submission" date="2013-08" db="EMBL/GenBank/DDBJ databases">
        <title>Gene expansion shapes genome architecture in the human pathogen Lichtheimia corymbifera: an evolutionary genomics analysis in the ancient terrestrial Mucorales (Mucoromycotina).</title>
        <authorList>
            <person name="Schwartze V.U."/>
            <person name="Winter S."/>
            <person name="Shelest E."/>
            <person name="Marcet-Houben M."/>
            <person name="Horn F."/>
            <person name="Wehner S."/>
            <person name="Hoffmann K."/>
            <person name="Riege K."/>
            <person name="Sammeth M."/>
            <person name="Nowrousian M."/>
            <person name="Valiante V."/>
            <person name="Linde J."/>
            <person name="Jacobsen I.D."/>
            <person name="Marz M."/>
            <person name="Brakhage A.A."/>
            <person name="Gabaldon T."/>
            <person name="Bocker S."/>
            <person name="Voigt K."/>
        </authorList>
    </citation>
    <scope>NUCLEOTIDE SEQUENCE [LARGE SCALE GENOMIC DNA]</scope>
    <source>
        <strain evidence="1">FSU 9682</strain>
    </source>
</reference>